<proteinExistence type="predicted"/>
<organism evidence="2 3">
    <name type="scientific">Adineta ricciae</name>
    <name type="common">Rotifer</name>
    <dbReference type="NCBI Taxonomy" id="249248"/>
    <lineage>
        <taxon>Eukaryota</taxon>
        <taxon>Metazoa</taxon>
        <taxon>Spiralia</taxon>
        <taxon>Gnathifera</taxon>
        <taxon>Rotifera</taxon>
        <taxon>Eurotatoria</taxon>
        <taxon>Bdelloidea</taxon>
        <taxon>Adinetida</taxon>
        <taxon>Adinetidae</taxon>
        <taxon>Adineta</taxon>
    </lineage>
</organism>
<accession>A0A815G4Z8</accession>
<dbReference type="InterPro" id="IPR011009">
    <property type="entry name" value="Kinase-like_dom_sf"/>
</dbReference>
<evidence type="ECO:0000313" key="2">
    <source>
        <dbReference type="EMBL" id="CAF1333951.1"/>
    </source>
</evidence>
<sequence>MFDVKRRAGRPDVILLKIDGARKQASFWVDLSRHAHIARTYGLVYENNSIMLLASSLYALALGAAKTTLNEAYNRGIIPWPKISNDGEVVRRVLNGEISPKPSNCSDDCWSVICKMWAKSPKDRPTFAELKHLLAEQSFCSSSLNTLLTQLLSRTSAEFGTVEREFINGWLNEYRQKIRVEEIYKIHHASLESRYQQFVRSNPKYATQECIGWHGTSSNCRNGQCKSLSNYFARILKGLCTWGEATYYATQSFACHTYNGDSQSQMHNGTAVRCTIIVKLNRGIAFSKEKYTRFRLGTSSDASIPALITMFKHETANFSRDYYICPVEYILSYNGPECLGSYRYPDTTNYNGISRDLNDCGLVDLTPEFLQELASGNI</sequence>
<dbReference type="Pfam" id="PF07714">
    <property type="entry name" value="PK_Tyr_Ser-Thr"/>
    <property type="match status" value="1"/>
</dbReference>
<protein>
    <recommendedName>
        <fullName evidence="1">Serine-threonine/tyrosine-protein kinase catalytic domain-containing protein</fullName>
    </recommendedName>
</protein>
<dbReference type="Proteomes" id="UP000663852">
    <property type="component" value="Unassembled WGS sequence"/>
</dbReference>
<gene>
    <name evidence="2" type="ORF">EDS130_LOCUS32349</name>
</gene>
<name>A0A815G4Z8_ADIRI</name>
<evidence type="ECO:0000259" key="1">
    <source>
        <dbReference type="Pfam" id="PF07714"/>
    </source>
</evidence>
<dbReference type="SUPFAM" id="SSF56399">
    <property type="entry name" value="ADP-ribosylation"/>
    <property type="match status" value="1"/>
</dbReference>
<reference evidence="2" key="1">
    <citation type="submission" date="2021-02" db="EMBL/GenBank/DDBJ databases">
        <authorList>
            <person name="Nowell W R."/>
        </authorList>
    </citation>
    <scope>NUCLEOTIDE SEQUENCE</scope>
</reference>
<dbReference type="OrthoDB" id="3256376at2759"/>
<feature type="domain" description="Serine-threonine/tyrosine-protein kinase catalytic" evidence="1">
    <location>
        <begin position="68"/>
        <end position="133"/>
    </location>
</feature>
<dbReference type="Gene3D" id="3.90.228.10">
    <property type="match status" value="1"/>
</dbReference>
<dbReference type="Gene3D" id="1.10.510.10">
    <property type="entry name" value="Transferase(Phosphotransferase) domain 1"/>
    <property type="match status" value="1"/>
</dbReference>
<dbReference type="InterPro" id="IPR001245">
    <property type="entry name" value="Ser-Thr/Tyr_kinase_cat_dom"/>
</dbReference>
<dbReference type="GO" id="GO:0004672">
    <property type="term" value="F:protein kinase activity"/>
    <property type="evidence" value="ECO:0007669"/>
    <property type="project" value="InterPro"/>
</dbReference>
<dbReference type="EMBL" id="CAJNOJ010000247">
    <property type="protein sequence ID" value="CAF1333951.1"/>
    <property type="molecule type" value="Genomic_DNA"/>
</dbReference>
<comment type="caution">
    <text evidence="2">The sequence shown here is derived from an EMBL/GenBank/DDBJ whole genome shotgun (WGS) entry which is preliminary data.</text>
</comment>
<dbReference type="SUPFAM" id="SSF56112">
    <property type="entry name" value="Protein kinase-like (PK-like)"/>
    <property type="match status" value="1"/>
</dbReference>
<evidence type="ECO:0000313" key="3">
    <source>
        <dbReference type="Proteomes" id="UP000663852"/>
    </source>
</evidence>
<dbReference type="AlphaFoldDB" id="A0A815G4Z8"/>